<gene>
    <name evidence="2" type="ORF">ONB1V03_LOCUS19867</name>
</gene>
<organism evidence="2">
    <name type="scientific">Oppiella nova</name>
    <dbReference type="NCBI Taxonomy" id="334625"/>
    <lineage>
        <taxon>Eukaryota</taxon>
        <taxon>Metazoa</taxon>
        <taxon>Ecdysozoa</taxon>
        <taxon>Arthropoda</taxon>
        <taxon>Chelicerata</taxon>
        <taxon>Arachnida</taxon>
        <taxon>Acari</taxon>
        <taxon>Acariformes</taxon>
        <taxon>Sarcoptiformes</taxon>
        <taxon>Oribatida</taxon>
        <taxon>Brachypylina</taxon>
        <taxon>Oppioidea</taxon>
        <taxon>Oppiidae</taxon>
        <taxon>Oppiella</taxon>
    </lineage>
</organism>
<evidence type="ECO:0000313" key="3">
    <source>
        <dbReference type="Proteomes" id="UP000728032"/>
    </source>
</evidence>
<keyword evidence="1" id="KW-0812">Transmembrane</keyword>
<sequence>MESVCADSVPCQYDYVITLNKDYAKVTKQHEAYALYLANEANKKYPRLVGYEARRCREDGLWSWGVDPECISDPKYTGTIAGIDIGVILPIIIVIILVIGCFVYSRRNGKEHYTREPGM</sequence>
<evidence type="ECO:0000313" key="2">
    <source>
        <dbReference type="EMBL" id="CAD7663307.1"/>
    </source>
</evidence>
<accession>A0A7R9MPM1</accession>
<name>A0A7R9MPM1_9ACAR</name>
<proteinExistence type="predicted"/>
<feature type="transmembrane region" description="Helical" evidence="1">
    <location>
        <begin position="85"/>
        <end position="105"/>
    </location>
</feature>
<protein>
    <submittedName>
        <fullName evidence="2">Uncharacterized protein</fullName>
    </submittedName>
</protein>
<dbReference type="Proteomes" id="UP000728032">
    <property type="component" value="Unassembled WGS sequence"/>
</dbReference>
<keyword evidence="1" id="KW-1133">Transmembrane helix</keyword>
<dbReference type="EMBL" id="OC946677">
    <property type="protein sequence ID" value="CAD7663307.1"/>
    <property type="molecule type" value="Genomic_DNA"/>
</dbReference>
<keyword evidence="3" id="KW-1185">Reference proteome</keyword>
<dbReference type="AlphaFoldDB" id="A0A7R9MPM1"/>
<reference evidence="2" key="1">
    <citation type="submission" date="2020-11" db="EMBL/GenBank/DDBJ databases">
        <authorList>
            <person name="Tran Van P."/>
        </authorList>
    </citation>
    <scope>NUCLEOTIDE SEQUENCE</scope>
</reference>
<dbReference type="EMBL" id="CAJPVJ010031852">
    <property type="protein sequence ID" value="CAG2180444.1"/>
    <property type="molecule type" value="Genomic_DNA"/>
</dbReference>
<evidence type="ECO:0000256" key="1">
    <source>
        <dbReference type="SAM" id="Phobius"/>
    </source>
</evidence>
<keyword evidence="1" id="KW-0472">Membrane</keyword>